<reference evidence="2" key="1">
    <citation type="journal article" date="2019" name="Gigascience">
        <title>De novo genome assembly of the endangered Acer yangbiense, a plant species with extremely small populations endemic to Yunnan Province, China.</title>
        <authorList>
            <person name="Yang J."/>
            <person name="Wariss H.M."/>
            <person name="Tao L."/>
            <person name="Zhang R."/>
            <person name="Yun Q."/>
            <person name="Hollingsworth P."/>
            <person name="Dao Z."/>
            <person name="Luo G."/>
            <person name="Guo H."/>
            <person name="Ma Y."/>
            <person name="Sun W."/>
        </authorList>
    </citation>
    <scope>NUCLEOTIDE SEQUENCE [LARGE SCALE GENOMIC DNA]</scope>
    <source>
        <strain evidence="2">cv. br00</strain>
    </source>
</reference>
<dbReference type="Proteomes" id="UP000326939">
    <property type="component" value="Chromosome 1"/>
</dbReference>
<comment type="caution">
    <text evidence="1">The sequence shown here is derived from an EMBL/GenBank/DDBJ whole genome shotgun (WGS) entry which is preliminary data.</text>
</comment>
<evidence type="ECO:0000313" key="2">
    <source>
        <dbReference type="Proteomes" id="UP000326939"/>
    </source>
</evidence>
<evidence type="ECO:0000313" key="1">
    <source>
        <dbReference type="EMBL" id="KAB5573757.1"/>
    </source>
</evidence>
<protein>
    <submittedName>
        <fullName evidence="1">Uncharacterized protein</fullName>
    </submittedName>
</protein>
<sequence length="99" mass="11109">MDQALAEIWFSRDCNQAPDCASQLMQFLRHSAPFHPIPVSGMQFDAHLLKLLSEKKYRLRVTLCATHTADDLKKLTAALSCCINFQDIGLCNSRGTARL</sequence>
<proteinExistence type="predicted"/>
<keyword evidence="2" id="KW-1185">Reference proteome</keyword>
<organism evidence="1 2">
    <name type="scientific">Salix brachista</name>
    <dbReference type="NCBI Taxonomy" id="2182728"/>
    <lineage>
        <taxon>Eukaryota</taxon>
        <taxon>Viridiplantae</taxon>
        <taxon>Streptophyta</taxon>
        <taxon>Embryophyta</taxon>
        <taxon>Tracheophyta</taxon>
        <taxon>Spermatophyta</taxon>
        <taxon>Magnoliopsida</taxon>
        <taxon>eudicotyledons</taxon>
        <taxon>Gunneridae</taxon>
        <taxon>Pentapetalae</taxon>
        <taxon>rosids</taxon>
        <taxon>fabids</taxon>
        <taxon>Malpighiales</taxon>
        <taxon>Salicaceae</taxon>
        <taxon>Saliceae</taxon>
        <taxon>Salix</taxon>
    </lineage>
</organism>
<dbReference type="EMBL" id="VDCV01000001">
    <property type="protein sequence ID" value="KAB5573757.1"/>
    <property type="molecule type" value="Genomic_DNA"/>
</dbReference>
<gene>
    <name evidence="1" type="ORF">DKX38_000951</name>
</gene>
<accession>A0A5N5P3D9</accession>
<dbReference type="AlphaFoldDB" id="A0A5N5P3D9"/>
<name>A0A5N5P3D9_9ROSI</name>